<gene>
    <name evidence="3" type="ORF">DNK34_08210</name>
    <name evidence="2" type="ORF">DNK44_23530</name>
</gene>
<dbReference type="PROSITE" id="PS51318">
    <property type="entry name" value="TAT"/>
    <property type="match status" value="1"/>
</dbReference>
<dbReference type="InterPro" id="IPR006311">
    <property type="entry name" value="TAT_signal"/>
</dbReference>
<accession>A0A4Q9QUU9</accession>
<keyword evidence="4" id="KW-1185">Reference proteome</keyword>
<reference evidence="4 5" key="1">
    <citation type="submission" date="2018-06" db="EMBL/GenBank/DDBJ databases">
        <title>Three novel Pseudomonas species isolated from symptomatic oak.</title>
        <authorList>
            <person name="Bueno-Gonzalez V."/>
            <person name="Brady C."/>
        </authorList>
    </citation>
    <scope>NUCLEOTIDE SEQUENCE [LARGE SCALE GENOMIC DNA]</scope>
    <source>
        <strain evidence="3 4">P26B</strain>
        <strain evidence="2 5">P6B</strain>
    </source>
</reference>
<dbReference type="AlphaFoldDB" id="A0A4Q9QUU9"/>
<comment type="caution">
    <text evidence="2">The sequence shown here is derived from an EMBL/GenBank/DDBJ whole genome shotgun (WGS) entry which is preliminary data.</text>
</comment>
<sequence>MNDRQSFIEDALQVAEERMQAAGVSRRGFNQGLLLLAAAAGLGPWHKAFSASGTLVVANWGGDAVPAFETSYKGFSEASGLRLMIDGSGPSEGALKTQVSSGAVRWDVCDGEMYSAYRLGAEGFLTPIDYSVVDKSLIGYGDVHDFGLANYTYSYVIGYDRQRFGDNPPKSWADFWDVKKYPGKRTLYKWMSANLECALLADGVPPEQLYPLDVDRALRKIEELMPHVLTHWSTGAESQQLLRDGEVSMAQMWHTRAELVKRDTGGRVDWSFDDGIVSPSVWMVPKNNPAGTKAAMAFIAYALRPEVQALLMEVYNMGPVDLKANELLSPELQRINPTAPENLSKQVSLNNRWHAEHYGAALERYLALIGG</sequence>
<name>A0A4Q9QUU9_9GAMM</name>
<dbReference type="EMBL" id="QJUL01000054">
    <property type="protein sequence ID" value="TBU86244.1"/>
    <property type="molecule type" value="Genomic_DNA"/>
</dbReference>
<dbReference type="InterPro" id="IPR006059">
    <property type="entry name" value="SBP"/>
</dbReference>
<dbReference type="Proteomes" id="UP000291334">
    <property type="component" value="Unassembled WGS sequence"/>
</dbReference>
<keyword evidence="1" id="KW-0732">Signal</keyword>
<evidence type="ECO:0000313" key="2">
    <source>
        <dbReference type="EMBL" id="TBU86244.1"/>
    </source>
</evidence>
<evidence type="ECO:0000313" key="3">
    <source>
        <dbReference type="EMBL" id="TBV07680.1"/>
    </source>
</evidence>
<dbReference type="CDD" id="cd13589">
    <property type="entry name" value="PBP2_polyamine_RpCGA009"/>
    <property type="match status" value="1"/>
</dbReference>
<dbReference type="SUPFAM" id="SSF53850">
    <property type="entry name" value="Periplasmic binding protein-like II"/>
    <property type="match status" value="1"/>
</dbReference>
<evidence type="ECO:0000313" key="5">
    <source>
        <dbReference type="Proteomes" id="UP000293172"/>
    </source>
</evidence>
<evidence type="ECO:0000256" key="1">
    <source>
        <dbReference type="ARBA" id="ARBA00022729"/>
    </source>
</evidence>
<dbReference type="Proteomes" id="UP000293172">
    <property type="component" value="Unassembled WGS sequence"/>
</dbReference>
<dbReference type="OrthoDB" id="9815444at2"/>
<dbReference type="Pfam" id="PF13416">
    <property type="entry name" value="SBP_bac_8"/>
    <property type="match status" value="1"/>
</dbReference>
<protein>
    <submittedName>
        <fullName evidence="2">Polyamine ABC transporter substrate-binding protein</fullName>
    </submittedName>
</protein>
<organism evidence="2 5">
    <name type="scientific">Phytopseudomonas dryadis</name>
    <dbReference type="NCBI Taxonomy" id="2487520"/>
    <lineage>
        <taxon>Bacteria</taxon>
        <taxon>Pseudomonadati</taxon>
        <taxon>Pseudomonadota</taxon>
        <taxon>Gammaproteobacteria</taxon>
        <taxon>Pseudomonadales</taxon>
        <taxon>Pseudomonadaceae</taxon>
        <taxon>Phytopseudomonas</taxon>
    </lineage>
</organism>
<dbReference type="PANTHER" id="PTHR30222">
    <property type="entry name" value="SPERMIDINE/PUTRESCINE-BINDING PERIPLASMIC PROTEIN"/>
    <property type="match status" value="1"/>
</dbReference>
<dbReference type="RefSeq" id="WP_131173213.1">
    <property type="nucleotide sequence ID" value="NZ_QJUL01000054.1"/>
</dbReference>
<proteinExistence type="predicted"/>
<dbReference type="PANTHER" id="PTHR30222:SF2">
    <property type="entry name" value="ABC TRANSPORTER SUBSTRATE-BINDING PROTEIN"/>
    <property type="match status" value="1"/>
</dbReference>
<dbReference type="EMBL" id="QJUM01000007">
    <property type="protein sequence ID" value="TBV07680.1"/>
    <property type="molecule type" value="Genomic_DNA"/>
</dbReference>
<dbReference type="Gene3D" id="3.40.190.10">
    <property type="entry name" value="Periplasmic binding protein-like II"/>
    <property type="match status" value="2"/>
</dbReference>
<evidence type="ECO:0000313" key="4">
    <source>
        <dbReference type="Proteomes" id="UP000291334"/>
    </source>
</evidence>